<dbReference type="CDD" id="cd00077">
    <property type="entry name" value="HDc"/>
    <property type="match status" value="1"/>
</dbReference>
<evidence type="ECO:0000313" key="2">
    <source>
        <dbReference type="EMBL" id="PPK92707.1"/>
    </source>
</evidence>
<feature type="domain" description="HD/PDEase" evidence="1">
    <location>
        <begin position="25"/>
        <end position="139"/>
    </location>
</feature>
<dbReference type="AlphaFoldDB" id="A0A2S6IET2"/>
<dbReference type="SUPFAM" id="SSF109604">
    <property type="entry name" value="HD-domain/PDEase-like"/>
    <property type="match status" value="1"/>
</dbReference>
<dbReference type="Pfam" id="PF01966">
    <property type="entry name" value="HD"/>
    <property type="match status" value="1"/>
</dbReference>
<sequence>MNDQLIEIVKEYCKNLIENSHCKNYSFHNWLHTRNVALACSLIAQQEEMDNTSRELLIIAAYFHDTGNAITIEGHEELSCTFAERFLKKHDYPEDKILTIKNLIKVTKLPQTPQNHLEKIMCDSDLSHLGSVNFMDLNSSLRAEWQHTMSLDFTDKEWLDLNLSFLENHHFYTHYAQSQFTPKLACNISKLKEKFA</sequence>
<dbReference type="RefSeq" id="WP_104516597.1">
    <property type="nucleotide sequence ID" value="NZ_MQVW01000014.1"/>
</dbReference>
<organism evidence="2 3">
    <name type="scientific">Nonlabens xylanidelens</name>
    <dbReference type="NCBI Taxonomy" id="191564"/>
    <lineage>
        <taxon>Bacteria</taxon>
        <taxon>Pseudomonadati</taxon>
        <taxon>Bacteroidota</taxon>
        <taxon>Flavobacteriia</taxon>
        <taxon>Flavobacteriales</taxon>
        <taxon>Flavobacteriaceae</taxon>
        <taxon>Nonlabens</taxon>
    </lineage>
</organism>
<evidence type="ECO:0000259" key="1">
    <source>
        <dbReference type="SMART" id="SM00471"/>
    </source>
</evidence>
<evidence type="ECO:0000313" key="3">
    <source>
        <dbReference type="Proteomes" id="UP000239002"/>
    </source>
</evidence>
<dbReference type="InterPro" id="IPR003607">
    <property type="entry name" value="HD/PDEase_dom"/>
</dbReference>
<dbReference type="Gene3D" id="1.10.3210.10">
    <property type="entry name" value="Hypothetical protein af1432"/>
    <property type="match status" value="1"/>
</dbReference>
<reference evidence="2 3" key="1">
    <citation type="submission" date="2018-02" db="EMBL/GenBank/DDBJ databases">
        <title>Genomic Encyclopedia of Archaeal and Bacterial Type Strains, Phase II (KMG-II): from individual species to whole genera.</title>
        <authorList>
            <person name="Goeker M."/>
        </authorList>
    </citation>
    <scope>NUCLEOTIDE SEQUENCE [LARGE SCALE GENOMIC DNA]</scope>
    <source>
        <strain evidence="2 3">DSM 16809</strain>
    </source>
</reference>
<dbReference type="InterPro" id="IPR006674">
    <property type="entry name" value="HD_domain"/>
</dbReference>
<gene>
    <name evidence="2" type="ORF">LY01_02792</name>
</gene>
<accession>A0A2S6IET2</accession>
<name>A0A2S6IET2_9FLAO</name>
<dbReference type="EMBL" id="PTJE01000009">
    <property type="protein sequence ID" value="PPK92707.1"/>
    <property type="molecule type" value="Genomic_DNA"/>
</dbReference>
<dbReference type="OrthoDB" id="5728337at2"/>
<keyword evidence="3" id="KW-1185">Reference proteome</keyword>
<protein>
    <submittedName>
        <fullName evidence="2">HD domain-containing protein</fullName>
    </submittedName>
</protein>
<comment type="caution">
    <text evidence="2">The sequence shown here is derived from an EMBL/GenBank/DDBJ whole genome shotgun (WGS) entry which is preliminary data.</text>
</comment>
<dbReference type="Proteomes" id="UP000239002">
    <property type="component" value="Unassembled WGS sequence"/>
</dbReference>
<dbReference type="SMART" id="SM00471">
    <property type="entry name" value="HDc"/>
    <property type="match status" value="1"/>
</dbReference>
<proteinExistence type="predicted"/>